<sequence length="136" mass="15156">MSQIQNQEWHHKGSSCCSPFSTCLLSWCCPCFVYGKTHYRVKNKGEMQGYSACNGSCLAFTGLACCGLSFILPMIQRGDMRARYHLQGNGCKDCLCACCCSPCDLTQQDKESQYHEERARLVNQQPGKNGGMVYGQ</sequence>
<protein>
    <submittedName>
        <fullName evidence="2">PLAC8-domain-containing protein</fullName>
    </submittedName>
</protein>
<keyword evidence="1" id="KW-0472">Membrane</keyword>
<keyword evidence="3" id="KW-1185">Reference proteome</keyword>
<evidence type="ECO:0000256" key="1">
    <source>
        <dbReference type="SAM" id="Phobius"/>
    </source>
</evidence>
<dbReference type="OrthoDB" id="1045822at2759"/>
<dbReference type="InterPro" id="IPR006461">
    <property type="entry name" value="PLAC_motif_containing"/>
</dbReference>
<feature type="transmembrane region" description="Helical" evidence="1">
    <location>
        <begin position="49"/>
        <end position="75"/>
    </location>
</feature>
<dbReference type="PANTHER" id="PTHR15907">
    <property type="entry name" value="DUF614 FAMILY PROTEIN-RELATED"/>
    <property type="match status" value="1"/>
</dbReference>
<evidence type="ECO:0000313" key="2">
    <source>
        <dbReference type="EMBL" id="KAF2008146.1"/>
    </source>
</evidence>
<keyword evidence="1" id="KW-1133">Transmembrane helix</keyword>
<organism evidence="2 3">
    <name type="scientific">Amniculicola lignicola CBS 123094</name>
    <dbReference type="NCBI Taxonomy" id="1392246"/>
    <lineage>
        <taxon>Eukaryota</taxon>
        <taxon>Fungi</taxon>
        <taxon>Dikarya</taxon>
        <taxon>Ascomycota</taxon>
        <taxon>Pezizomycotina</taxon>
        <taxon>Dothideomycetes</taxon>
        <taxon>Pleosporomycetidae</taxon>
        <taxon>Pleosporales</taxon>
        <taxon>Amniculicolaceae</taxon>
        <taxon>Amniculicola</taxon>
    </lineage>
</organism>
<evidence type="ECO:0000313" key="3">
    <source>
        <dbReference type="Proteomes" id="UP000799779"/>
    </source>
</evidence>
<dbReference type="NCBIfam" id="TIGR01571">
    <property type="entry name" value="A_thal_Cys_rich"/>
    <property type="match status" value="1"/>
</dbReference>
<dbReference type="Pfam" id="PF04749">
    <property type="entry name" value="PLAC8"/>
    <property type="match status" value="1"/>
</dbReference>
<dbReference type="EMBL" id="ML977556">
    <property type="protein sequence ID" value="KAF2008146.1"/>
    <property type="molecule type" value="Genomic_DNA"/>
</dbReference>
<dbReference type="AlphaFoldDB" id="A0A6A5X5I3"/>
<name>A0A6A5X5I3_9PLEO</name>
<gene>
    <name evidence="2" type="ORF">P154DRAFT_16458</name>
</gene>
<keyword evidence="1" id="KW-0812">Transmembrane</keyword>
<proteinExistence type="predicted"/>
<reference evidence="2" key="1">
    <citation type="journal article" date="2020" name="Stud. Mycol.">
        <title>101 Dothideomycetes genomes: a test case for predicting lifestyles and emergence of pathogens.</title>
        <authorList>
            <person name="Haridas S."/>
            <person name="Albert R."/>
            <person name="Binder M."/>
            <person name="Bloem J."/>
            <person name="Labutti K."/>
            <person name="Salamov A."/>
            <person name="Andreopoulos B."/>
            <person name="Baker S."/>
            <person name="Barry K."/>
            <person name="Bills G."/>
            <person name="Bluhm B."/>
            <person name="Cannon C."/>
            <person name="Castanera R."/>
            <person name="Culley D."/>
            <person name="Daum C."/>
            <person name="Ezra D."/>
            <person name="Gonzalez J."/>
            <person name="Henrissat B."/>
            <person name="Kuo A."/>
            <person name="Liang C."/>
            <person name="Lipzen A."/>
            <person name="Lutzoni F."/>
            <person name="Magnuson J."/>
            <person name="Mondo S."/>
            <person name="Nolan M."/>
            <person name="Ohm R."/>
            <person name="Pangilinan J."/>
            <person name="Park H.-J."/>
            <person name="Ramirez L."/>
            <person name="Alfaro M."/>
            <person name="Sun H."/>
            <person name="Tritt A."/>
            <person name="Yoshinaga Y."/>
            <person name="Zwiers L.-H."/>
            <person name="Turgeon B."/>
            <person name="Goodwin S."/>
            <person name="Spatafora J."/>
            <person name="Crous P."/>
            <person name="Grigoriev I."/>
        </authorList>
    </citation>
    <scope>NUCLEOTIDE SEQUENCE</scope>
    <source>
        <strain evidence="2">CBS 123094</strain>
    </source>
</reference>
<accession>A0A6A5X5I3</accession>
<dbReference type="Proteomes" id="UP000799779">
    <property type="component" value="Unassembled WGS sequence"/>
</dbReference>